<feature type="transmembrane region" description="Helical" evidence="1">
    <location>
        <begin position="324"/>
        <end position="343"/>
    </location>
</feature>
<organism evidence="2 3">
    <name type="scientific">Nitrosomonas marina</name>
    <dbReference type="NCBI Taxonomy" id="917"/>
    <lineage>
        <taxon>Bacteria</taxon>
        <taxon>Pseudomonadati</taxon>
        <taxon>Pseudomonadota</taxon>
        <taxon>Betaproteobacteria</taxon>
        <taxon>Nitrosomonadales</taxon>
        <taxon>Nitrosomonadaceae</taxon>
        <taxon>Nitrosomonas</taxon>
    </lineage>
</organism>
<sequence>MMNEKKWWLISAVISVALLMLLSYQWIRMNTYEVARTELVNETMTNAYLQKNWEGVHREYGYASQPTLKIKTGVYIQSLKFSNASDVELSGYIWQRYQDGVHDAIKPSQSEAGFVLPEQVNSGDTVAPQEAYRLRASGEEVIGWYFESIIRQPFEYRLYPFDHKTVWLRMWHYDFSKNIVLVPDFDAYQSTAPGNVFGIEKNIVLGTWNRESTYFDYKHSSYDTDFGIANYIGQKNFPELHFNIVVKRKFENAFIIYLLPIVLVATLLFAALLTVSKQPELINKHGFNTSGFIGACSALFFVVMLAHIQLREQFSGSGIVYMEYFYILMYVFLVAAVVNTYIFSMGIARWLTFIHFRDNLIPKLAYWPSTLTAIILITEVNIMN</sequence>
<name>A0A1H8E2S5_9PROT</name>
<reference evidence="2 3" key="1">
    <citation type="submission" date="2016-10" db="EMBL/GenBank/DDBJ databases">
        <authorList>
            <person name="de Groot N.N."/>
        </authorList>
    </citation>
    <scope>NUCLEOTIDE SEQUENCE [LARGE SCALE GENOMIC DNA]</scope>
    <source>
        <strain evidence="2 3">Nm22</strain>
    </source>
</reference>
<dbReference type="Proteomes" id="UP000199459">
    <property type="component" value="Unassembled WGS sequence"/>
</dbReference>
<keyword evidence="1" id="KW-0812">Transmembrane</keyword>
<gene>
    <name evidence="2" type="ORF">SAMN05216325_108104</name>
</gene>
<feature type="transmembrane region" description="Helical" evidence="1">
    <location>
        <begin position="364"/>
        <end position="383"/>
    </location>
</feature>
<accession>A0A1H8E2S5</accession>
<protein>
    <recommendedName>
        <fullName evidence="4">Neurotransmitter-gated ion-channel ligand binding domain-containing protein</fullName>
    </recommendedName>
</protein>
<feature type="transmembrane region" description="Helical" evidence="1">
    <location>
        <begin position="254"/>
        <end position="275"/>
    </location>
</feature>
<feature type="transmembrane region" description="Helical" evidence="1">
    <location>
        <begin position="7"/>
        <end position="27"/>
    </location>
</feature>
<evidence type="ECO:0000313" key="3">
    <source>
        <dbReference type="Proteomes" id="UP000199459"/>
    </source>
</evidence>
<evidence type="ECO:0000313" key="2">
    <source>
        <dbReference type="EMBL" id="SEN13889.1"/>
    </source>
</evidence>
<dbReference type="STRING" id="917.SAMN05216326_10345"/>
<dbReference type="EMBL" id="FOCP01000008">
    <property type="protein sequence ID" value="SEN13889.1"/>
    <property type="molecule type" value="Genomic_DNA"/>
</dbReference>
<evidence type="ECO:0008006" key="4">
    <source>
        <dbReference type="Google" id="ProtNLM"/>
    </source>
</evidence>
<evidence type="ECO:0000256" key="1">
    <source>
        <dbReference type="SAM" id="Phobius"/>
    </source>
</evidence>
<keyword evidence="1" id="KW-0472">Membrane</keyword>
<feature type="transmembrane region" description="Helical" evidence="1">
    <location>
        <begin position="287"/>
        <end position="308"/>
    </location>
</feature>
<proteinExistence type="predicted"/>
<keyword evidence="1" id="KW-1133">Transmembrane helix</keyword>
<dbReference type="AlphaFoldDB" id="A0A1H8E2S5"/>